<dbReference type="InterPro" id="IPR027848">
    <property type="entry name" value="DUF4494"/>
</dbReference>
<reference evidence="1 2" key="1">
    <citation type="submission" date="2023-11" db="EMBL/GenBank/DDBJ databases">
        <authorList>
            <person name="Cook R."/>
            <person name="Crisci M."/>
            <person name="Pye H."/>
            <person name="Adriaenssens E."/>
            <person name="Santini J."/>
        </authorList>
    </citation>
    <scope>NUCLEOTIDE SEQUENCE [LARGE SCALE GENOMIC DNA]</scope>
    <source>
        <strain evidence="1">Lak_Megaphage_Sonny</strain>
    </source>
</reference>
<dbReference type="Proteomes" id="UP001358193">
    <property type="component" value="Segment"/>
</dbReference>
<evidence type="ECO:0000313" key="2">
    <source>
        <dbReference type="Proteomes" id="UP001358193"/>
    </source>
</evidence>
<organism evidence="1 2">
    <name type="scientific">phage Lak_Megaphage_Sonny</name>
    <dbReference type="NCBI Taxonomy" id="3109229"/>
    <lineage>
        <taxon>Viruses</taxon>
        <taxon>Duplodnaviria</taxon>
        <taxon>Heunggongvirae</taxon>
        <taxon>Uroviricota</taxon>
        <taxon>Caudoviricetes</taxon>
        <taxon>Caudoviricetes code 15 clade</taxon>
    </lineage>
</organism>
<dbReference type="Pfam" id="PF14902">
    <property type="entry name" value="DUF4494"/>
    <property type="match status" value="1"/>
</dbReference>
<proteinExistence type="predicted"/>
<evidence type="ECO:0000313" key="1">
    <source>
        <dbReference type="EMBL" id="WQJ53581.1"/>
    </source>
</evidence>
<accession>A0ABZ0Z3D3</accession>
<keyword evidence="2" id="KW-1185">Reference proteome</keyword>
<protein>
    <submittedName>
        <fullName evidence="1">Uncharacterized protein</fullName>
    </submittedName>
</protein>
<sequence length="78" mass="8986">MGEKKEIEVIEPQYGFWEVCVEIATEDDNGKIKKVKEIHLVDDVTAGSVEKKVAEEMDGTMWEWKIVSVKQSKIQIVY</sequence>
<dbReference type="EMBL" id="OR769223">
    <property type="protein sequence ID" value="WQJ53581.1"/>
    <property type="molecule type" value="Genomic_DNA"/>
</dbReference>
<name>A0ABZ0Z3D3_9CAUD</name>